<proteinExistence type="predicted"/>
<name>A0A5B0BG16_9ACTN</name>
<evidence type="ECO:0000256" key="1">
    <source>
        <dbReference type="SAM" id="MobiDB-lite"/>
    </source>
</evidence>
<gene>
    <name evidence="2" type="ORF">FGF04_06830</name>
</gene>
<keyword evidence="3" id="KW-1185">Reference proteome</keyword>
<reference evidence="2 3" key="1">
    <citation type="submission" date="2019-05" db="EMBL/GenBank/DDBJ databases">
        <authorList>
            <person name="Hariharan J."/>
            <person name="Choudoir M.J."/>
            <person name="Diebold P."/>
            <person name="Panke-Buisse K."/>
            <person name="Buckley D.H."/>
        </authorList>
    </citation>
    <scope>NUCLEOTIDE SEQUENCE [LARGE SCALE GENOMIC DNA]</scope>
    <source>
        <strain evidence="2 3">SUN51</strain>
    </source>
</reference>
<sequence length="68" mass="6911">MVAALYGLADPPGTAQDGSHVPTGTATRVDGHAPAHSTVICVMPDGRVVTMVCWSDGEWSAGNGFAGR</sequence>
<dbReference type="Proteomes" id="UP000324965">
    <property type="component" value="Unassembled WGS sequence"/>
</dbReference>
<dbReference type="AlphaFoldDB" id="A0A5B0BG16"/>
<comment type="caution">
    <text evidence="2">The sequence shown here is derived from an EMBL/GenBank/DDBJ whole genome shotgun (WGS) entry which is preliminary data.</text>
</comment>
<feature type="region of interest" description="Disordered" evidence="1">
    <location>
        <begin position="1"/>
        <end position="31"/>
    </location>
</feature>
<evidence type="ECO:0000313" key="2">
    <source>
        <dbReference type="EMBL" id="KAA0941148.1"/>
    </source>
</evidence>
<protein>
    <submittedName>
        <fullName evidence="2">Uncharacterized protein</fullName>
    </submittedName>
</protein>
<dbReference type="RefSeq" id="WP_149510342.1">
    <property type="nucleotide sequence ID" value="NZ_VDFC01000019.1"/>
</dbReference>
<accession>A0A5B0BG16</accession>
<evidence type="ECO:0000313" key="3">
    <source>
        <dbReference type="Proteomes" id="UP000324965"/>
    </source>
</evidence>
<organism evidence="2 3">
    <name type="scientific">Streptomyces apricus</name>
    <dbReference type="NCBI Taxonomy" id="1828112"/>
    <lineage>
        <taxon>Bacteria</taxon>
        <taxon>Bacillati</taxon>
        <taxon>Actinomycetota</taxon>
        <taxon>Actinomycetes</taxon>
        <taxon>Kitasatosporales</taxon>
        <taxon>Streptomycetaceae</taxon>
        <taxon>Streptomyces</taxon>
    </lineage>
</organism>
<dbReference type="EMBL" id="VDFC01000019">
    <property type="protein sequence ID" value="KAA0941148.1"/>
    <property type="molecule type" value="Genomic_DNA"/>
</dbReference>